<keyword evidence="2" id="KW-1185">Reference proteome</keyword>
<proteinExistence type="predicted"/>
<dbReference type="Proteomes" id="UP000186601">
    <property type="component" value="Unassembled WGS sequence"/>
</dbReference>
<organism evidence="1 2">
    <name type="scientific">Hermanssonia centrifuga</name>
    <dbReference type="NCBI Taxonomy" id="98765"/>
    <lineage>
        <taxon>Eukaryota</taxon>
        <taxon>Fungi</taxon>
        <taxon>Dikarya</taxon>
        <taxon>Basidiomycota</taxon>
        <taxon>Agaricomycotina</taxon>
        <taxon>Agaricomycetes</taxon>
        <taxon>Polyporales</taxon>
        <taxon>Meruliaceae</taxon>
        <taxon>Hermanssonia</taxon>
    </lineage>
</organism>
<accession>A0A2R6QIQ5</accession>
<gene>
    <name evidence="1" type="ORF">PHLCEN_2v3436</name>
</gene>
<dbReference type="AlphaFoldDB" id="A0A2R6QIQ5"/>
<evidence type="ECO:0000313" key="1">
    <source>
        <dbReference type="EMBL" id="PSS08869.1"/>
    </source>
</evidence>
<reference evidence="1 2" key="1">
    <citation type="submission" date="2018-02" db="EMBL/GenBank/DDBJ databases">
        <title>Genome sequence of the basidiomycete white-rot fungus Phlebia centrifuga.</title>
        <authorList>
            <person name="Granchi Z."/>
            <person name="Peng M."/>
            <person name="de Vries R.P."/>
            <person name="Hilden K."/>
            <person name="Makela M.R."/>
            <person name="Grigoriev I."/>
            <person name="Riley R."/>
        </authorList>
    </citation>
    <scope>NUCLEOTIDE SEQUENCE [LARGE SCALE GENOMIC DNA]</scope>
    <source>
        <strain evidence="1 2">FBCC195</strain>
    </source>
</reference>
<protein>
    <submittedName>
        <fullName evidence="1">Uncharacterized protein</fullName>
    </submittedName>
</protein>
<evidence type="ECO:0000313" key="2">
    <source>
        <dbReference type="Proteomes" id="UP000186601"/>
    </source>
</evidence>
<dbReference type="EMBL" id="MLYV02000340">
    <property type="protein sequence ID" value="PSS08869.1"/>
    <property type="molecule type" value="Genomic_DNA"/>
</dbReference>
<name>A0A2R6QIQ5_9APHY</name>
<comment type="caution">
    <text evidence="1">The sequence shown here is derived from an EMBL/GenBank/DDBJ whole genome shotgun (WGS) entry which is preliminary data.</text>
</comment>
<sequence length="62" mass="7120">MTLPDIGPSCLEDFLKSLMALKRTFDAKEAYQHRFRLARLSPTLGYENIRHLVQIGTTADRL</sequence>